<comment type="subcellular location">
    <subcellularLocation>
        <location evidence="1 5">Nucleus</location>
        <location evidence="1 5">Nucleolus</location>
    </subcellularLocation>
</comment>
<protein>
    <recommendedName>
        <fullName evidence="5">U3 small nucleolar RNA-associated protein 22</fullName>
    </recommendedName>
</protein>
<dbReference type="PANTHER" id="PTHR17972:SF0">
    <property type="entry name" value="NUCLEOLAR PROTEIN 6"/>
    <property type="match status" value="1"/>
</dbReference>
<evidence type="ECO:0000259" key="9">
    <source>
        <dbReference type="Pfam" id="PF17404"/>
    </source>
</evidence>
<dbReference type="Pfam" id="PF17407">
    <property type="entry name" value="Nrap_D6"/>
    <property type="match status" value="1"/>
</dbReference>
<evidence type="ECO:0000259" key="11">
    <source>
        <dbReference type="Pfam" id="PF17406"/>
    </source>
</evidence>
<evidence type="ECO:0000259" key="12">
    <source>
        <dbReference type="Pfam" id="PF17407"/>
    </source>
</evidence>
<dbReference type="Pfam" id="PF17404">
    <property type="entry name" value="Nrap_D3"/>
    <property type="match status" value="1"/>
</dbReference>
<keyword evidence="4 5" id="KW-0539">Nucleus</keyword>
<keyword evidence="5" id="KW-0698">rRNA processing</keyword>
<dbReference type="GO" id="GO:0006409">
    <property type="term" value="P:tRNA export from nucleus"/>
    <property type="evidence" value="ECO:0007669"/>
    <property type="project" value="TreeGrafter"/>
</dbReference>
<feature type="domain" description="Nrap protein" evidence="10">
    <location>
        <begin position="751"/>
        <end position="952"/>
    </location>
</feature>
<feature type="region of interest" description="Disordered" evidence="6">
    <location>
        <begin position="1"/>
        <end position="90"/>
    </location>
</feature>
<dbReference type="PANTHER" id="PTHR17972">
    <property type="entry name" value="NUCLEOLAR RNA-ASSOCIATED PROTEIN"/>
    <property type="match status" value="1"/>
</dbReference>
<dbReference type="InterPro" id="IPR035371">
    <property type="entry name" value="Nrap_D6"/>
</dbReference>
<accession>A0A0F7SLN9</accession>
<evidence type="ECO:0000256" key="6">
    <source>
        <dbReference type="SAM" id="MobiDB-lite"/>
    </source>
</evidence>
<keyword evidence="5" id="KW-0687">Ribonucleoprotein</keyword>
<name>A0A0F7SLN9_PHARH</name>
<evidence type="ECO:0000256" key="2">
    <source>
        <dbReference type="ARBA" id="ARBA00006674"/>
    </source>
</evidence>
<dbReference type="GO" id="GO:0003723">
    <property type="term" value="F:RNA binding"/>
    <property type="evidence" value="ECO:0007669"/>
    <property type="project" value="UniProtKB-KW"/>
</dbReference>
<evidence type="ECO:0000259" key="10">
    <source>
        <dbReference type="Pfam" id="PF17405"/>
    </source>
</evidence>
<dbReference type="GO" id="GO:0006364">
    <property type="term" value="P:rRNA processing"/>
    <property type="evidence" value="ECO:0007669"/>
    <property type="project" value="UniProtKB-KW"/>
</dbReference>
<evidence type="ECO:0000256" key="1">
    <source>
        <dbReference type="ARBA" id="ARBA00004604"/>
    </source>
</evidence>
<dbReference type="InterPro" id="IPR035367">
    <property type="entry name" value="Nrap_D2"/>
</dbReference>
<comment type="similarity">
    <text evidence="2 5">Belongs to the NRAP family.</text>
</comment>
<feature type="domain" description="Nrap protein" evidence="11">
    <location>
        <begin position="954"/>
        <end position="1121"/>
    </location>
</feature>
<dbReference type="InterPro" id="IPR035370">
    <property type="entry name" value="Nrap_D5"/>
</dbReference>
<evidence type="ECO:0000259" key="7">
    <source>
        <dbReference type="Pfam" id="PF03813"/>
    </source>
</evidence>
<feature type="compositionally biased region" description="Acidic residues" evidence="6">
    <location>
        <begin position="46"/>
        <end position="90"/>
    </location>
</feature>
<dbReference type="InterPro" id="IPR035082">
    <property type="entry name" value="Nrap_D1"/>
</dbReference>
<feature type="compositionally biased region" description="Acidic residues" evidence="6">
    <location>
        <begin position="26"/>
        <end position="37"/>
    </location>
</feature>
<dbReference type="InterPro" id="IPR035368">
    <property type="entry name" value="Nrap_D3"/>
</dbReference>
<dbReference type="GO" id="GO:0034456">
    <property type="term" value="C:UTP-C complex"/>
    <property type="evidence" value="ECO:0007669"/>
    <property type="project" value="TreeGrafter"/>
</dbReference>
<proteinExistence type="inferred from homology"/>
<feature type="domain" description="Nrap protein" evidence="12">
    <location>
        <begin position="1125"/>
        <end position="1266"/>
    </location>
</feature>
<sequence length="1270" mass="140805">MAGKRKAEAQGSSDVKRATKSKPTSDDEDDFISDDGQDPMLSAIDIADDGEDSGSSEGEADLIDDEAEESAMDDEEEEVEEEEGSMEDVEANTAQAYGQKKGSSLYKAPTNEEMQTLKSGSTLYKSNLFSMQLDLLLPSLRPLPVSMHPAPAALSALTSTLQSLRPFLLALPALATTTPQASLKQYPDLPYPNSGPAEDSNWKMTFVPPKEVQIVGDWALETVSSSKASKKGKGKEGAVDMALMMPEEYFQEKDFLNGRFFFKQIYWLGVIGKALSDQTEKLGLGAVEWSVTDGSDWKPVLVLKSKQDKSAKDFSKLNLVITLHPTIPTSLFPATKLSPSRNNLRPPPSSAAPPPPTPHYNAQILSSTLPAQHLVYLHHLSLALPAYKDASLMLQLWGRQRGFGAEIPWQGYGGWSGWCQMVMGLLVFGGNNEKGKKESGKRLGRGMSSYQVFRGVLDFFTKRSFFTQPVFLHTQPNAAPSAEKKIPTEDWMISGLFDAVFVDPTGSVNLLSGVERGVLEILGQEAKGTLELLDEDDYGEEKEEVFDSVFLRKATGGERRFDLVFRIDISSAKPLLQPALARLDQPSRTAHLMTSVSSVVRRALNTRAKCVVSQKAVPSTTTSRWTFGSPKPTPAPESQVIELGIILDQREAARLVDHGPSAEEPEASQEFRDFWGDKSELRRFKDGRILESVVWEVGPAPEERSLIVGRSVRYILNRHFGLDADEIPIESLAAYLPLLRLPASATNLLSTDASSEGFRPAIDAYNQLTKTLKAMEDLPLSLLNIFPVAEGLRYSSVFPPLPIDTDRFSLAPDCLKYIEPLDVVIQFESSGRWPDDLTAIQKIKLAFFEKIAKQFRDRLRGCIVSVAMDEIDDAEEAVIEDNCSLEIFVPSGYAFRLRIHHDRERFLLEQMIADKKSTNPHIRRVAQKALDIHHSRFTYLPRHHSAMAALHHLYPSFSTTVRLTKRWFASHMLSSHVSAQMIELICAHVYLKPPPYRTPASPSAGFARVVGLLSTWKWKSVPLFVPLYSAAGMEAGQKVVFPKEKGALITEKFKRFRATDPMISHGAFVVATEEDLSGRVFGASSPTRLVAGRITQLAKATILCLEPQDQVEPLNVLHVFKTPTSDYNFLIHLKPAVLPRLSQALEPNQAAWASKYKNLSTLQASSSTYGRELRLQFDPVQLFIRDLRTIYGETFVLFQDSLGGSVIGGIWNPTLQEPRNFKIQTGFSGRPVAREGGDKKSQMIRLNEAGVVAEIERLGEGLVERVQFEA</sequence>
<dbReference type="GO" id="GO:0032040">
    <property type="term" value="C:small-subunit processome"/>
    <property type="evidence" value="ECO:0007669"/>
    <property type="project" value="TreeGrafter"/>
</dbReference>
<keyword evidence="5" id="KW-0690">Ribosome biogenesis</keyword>
<reference evidence="13" key="1">
    <citation type="submission" date="2014-08" db="EMBL/GenBank/DDBJ databases">
        <authorList>
            <person name="Sharma Rahul"/>
            <person name="Thines Marco"/>
        </authorList>
    </citation>
    <scope>NUCLEOTIDE SEQUENCE</scope>
</reference>
<evidence type="ECO:0000256" key="3">
    <source>
        <dbReference type="ARBA" id="ARBA00022884"/>
    </source>
</evidence>
<organism evidence="13">
    <name type="scientific">Phaffia rhodozyma</name>
    <name type="common">Yeast</name>
    <name type="synonym">Xanthophyllomyces dendrorhous</name>
    <dbReference type="NCBI Taxonomy" id="264483"/>
    <lineage>
        <taxon>Eukaryota</taxon>
        <taxon>Fungi</taxon>
        <taxon>Dikarya</taxon>
        <taxon>Basidiomycota</taxon>
        <taxon>Agaricomycotina</taxon>
        <taxon>Tremellomycetes</taxon>
        <taxon>Cystofilobasidiales</taxon>
        <taxon>Mrakiaceae</taxon>
        <taxon>Phaffia</taxon>
    </lineage>
</organism>
<dbReference type="InterPro" id="IPR035369">
    <property type="entry name" value="Nrap_D4"/>
</dbReference>
<dbReference type="Pfam" id="PF17403">
    <property type="entry name" value="Nrap_D2"/>
    <property type="match status" value="1"/>
</dbReference>
<evidence type="ECO:0000256" key="5">
    <source>
        <dbReference type="RuleBase" id="RU364032"/>
    </source>
</evidence>
<feature type="domain" description="Nrap protein" evidence="9">
    <location>
        <begin position="559"/>
        <end position="720"/>
    </location>
</feature>
<feature type="region of interest" description="Disordered" evidence="6">
    <location>
        <begin position="332"/>
        <end position="360"/>
    </location>
</feature>
<evidence type="ECO:0000313" key="13">
    <source>
        <dbReference type="EMBL" id="CED82987.1"/>
    </source>
</evidence>
<evidence type="ECO:0000259" key="8">
    <source>
        <dbReference type="Pfam" id="PF17403"/>
    </source>
</evidence>
<dbReference type="EMBL" id="LN483142">
    <property type="protein sequence ID" value="CED82987.1"/>
    <property type="molecule type" value="Genomic_DNA"/>
</dbReference>
<feature type="compositionally biased region" description="Pro residues" evidence="6">
    <location>
        <begin position="345"/>
        <end position="358"/>
    </location>
</feature>
<dbReference type="GO" id="GO:0032545">
    <property type="term" value="C:CURI complex"/>
    <property type="evidence" value="ECO:0007669"/>
    <property type="project" value="TreeGrafter"/>
</dbReference>
<dbReference type="Pfam" id="PF17406">
    <property type="entry name" value="Nrap_D5"/>
    <property type="match status" value="1"/>
</dbReference>
<dbReference type="Pfam" id="PF17405">
    <property type="entry name" value="Nrap_D4"/>
    <property type="match status" value="1"/>
</dbReference>
<feature type="domain" description="Nrap protein" evidence="7">
    <location>
        <begin position="239"/>
        <end position="380"/>
    </location>
</feature>
<dbReference type="Gene3D" id="1.10.1410.10">
    <property type="match status" value="1"/>
</dbReference>
<dbReference type="AlphaFoldDB" id="A0A0F7SLN9"/>
<keyword evidence="3 5" id="KW-0694">RNA-binding</keyword>
<dbReference type="Gene3D" id="3.30.70.3030">
    <property type="match status" value="1"/>
</dbReference>
<evidence type="ECO:0000256" key="4">
    <source>
        <dbReference type="ARBA" id="ARBA00023242"/>
    </source>
</evidence>
<dbReference type="Pfam" id="PF03813">
    <property type="entry name" value="Nrap"/>
    <property type="match status" value="1"/>
</dbReference>
<feature type="domain" description="Nrap protein" evidence="8">
    <location>
        <begin position="386"/>
        <end position="553"/>
    </location>
</feature>
<dbReference type="InterPro" id="IPR005554">
    <property type="entry name" value="NOL6/Upt22"/>
</dbReference>